<sequence>MKLKKLLLVVATAVVPLLAACGATDEATSVIDPTTGEPVAINYPKDAKFVDMAEPAGSLQSAAVKVCPVDDPYCIPIDNCPITDPRWPDCEEPPVCDPVYDYGCEPCDRTNPAAWCYCAPGLIGSSFTARVGREPSASLEVNSLAGTSCNRQVVTGIGARIVSDSNYETLHVEYRQPYADGTLGARWIARSGKNPYGTLEAWASVPDGYAVVGVAAGQQGTHDLRTLIVYYRRIELTASGVRMTGPVYQLNVGVSPYGSINTTYLNNNDNNVLVGVGFSSAVEQTKTIAAHVGTLP</sequence>
<name>A0A084SML5_9BACT</name>
<proteinExistence type="predicted"/>
<comment type="caution">
    <text evidence="2">The sequence shown here is derived from an EMBL/GenBank/DDBJ whole genome shotgun (WGS) entry which is preliminary data.</text>
</comment>
<evidence type="ECO:0000256" key="1">
    <source>
        <dbReference type="SAM" id="SignalP"/>
    </source>
</evidence>
<feature type="chain" id="PRO_5001781559" description="Lipoprotein" evidence="1">
    <location>
        <begin position="20"/>
        <end position="296"/>
    </location>
</feature>
<gene>
    <name evidence="2" type="ORF">Q664_32945</name>
</gene>
<accession>A0A084SML5</accession>
<dbReference type="AlphaFoldDB" id="A0A084SML5"/>
<reference evidence="2 3" key="1">
    <citation type="submission" date="2014-07" db="EMBL/GenBank/DDBJ databases">
        <title>Draft Genome Sequence of Gephyronic Acid Producer, Cystobacter violaceus Strain Cb vi76.</title>
        <authorList>
            <person name="Stevens D.C."/>
            <person name="Young J."/>
            <person name="Carmichael R."/>
            <person name="Tan J."/>
            <person name="Taylor R.E."/>
        </authorList>
    </citation>
    <scope>NUCLEOTIDE SEQUENCE [LARGE SCALE GENOMIC DNA]</scope>
    <source>
        <strain evidence="2 3">Cb vi76</strain>
    </source>
</reference>
<feature type="signal peptide" evidence="1">
    <location>
        <begin position="1"/>
        <end position="19"/>
    </location>
</feature>
<evidence type="ECO:0000313" key="2">
    <source>
        <dbReference type="EMBL" id="KFA89700.1"/>
    </source>
</evidence>
<protein>
    <recommendedName>
        <fullName evidence="4">Lipoprotein</fullName>
    </recommendedName>
</protein>
<organism evidence="2 3">
    <name type="scientific">Archangium violaceum Cb vi76</name>
    <dbReference type="NCBI Taxonomy" id="1406225"/>
    <lineage>
        <taxon>Bacteria</taxon>
        <taxon>Pseudomonadati</taxon>
        <taxon>Myxococcota</taxon>
        <taxon>Myxococcia</taxon>
        <taxon>Myxococcales</taxon>
        <taxon>Cystobacterineae</taxon>
        <taxon>Archangiaceae</taxon>
        <taxon>Archangium</taxon>
    </lineage>
</organism>
<evidence type="ECO:0000313" key="3">
    <source>
        <dbReference type="Proteomes" id="UP000028547"/>
    </source>
</evidence>
<evidence type="ECO:0008006" key="4">
    <source>
        <dbReference type="Google" id="ProtNLM"/>
    </source>
</evidence>
<dbReference type="EMBL" id="JPMI01000233">
    <property type="protein sequence ID" value="KFA89700.1"/>
    <property type="molecule type" value="Genomic_DNA"/>
</dbReference>
<keyword evidence="1" id="KW-0732">Signal</keyword>
<dbReference type="PROSITE" id="PS51257">
    <property type="entry name" value="PROKAR_LIPOPROTEIN"/>
    <property type="match status" value="1"/>
</dbReference>
<dbReference type="Proteomes" id="UP000028547">
    <property type="component" value="Unassembled WGS sequence"/>
</dbReference>
<dbReference type="RefSeq" id="WP_043404110.1">
    <property type="nucleotide sequence ID" value="NZ_JPMI01000233.1"/>
</dbReference>